<proteinExistence type="predicted"/>
<evidence type="ECO:0000313" key="2">
    <source>
        <dbReference type="Proteomes" id="UP000092713"/>
    </source>
</evidence>
<reference evidence="1 2" key="1">
    <citation type="submission" date="2016-04" db="EMBL/GenBank/DDBJ databases">
        <title>Draft genome sequence of Janthinobacterium psychrotolerans sp. nov., isolated from freshwater sediments in Denmark.</title>
        <authorList>
            <person name="Gong X."/>
            <person name="Skrivergaard S."/>
            <person name="Korsgaard B.S."/>
            <person name="Schreiber L."/>
            <person name="Marshall I.P."/>
            <person name="Finster K."/>
            <person name="Schramm A."/>
        </authorList>
    </citation>
    <scope>NUCLEOTIDE SEQUENCE [LARGE SCALE GENOMIC DNA]</scope>
    <source>
        <strain evidence="1 2">S3-2</strain>
    </source>
</reference>
<name>A0A1A7C016_9BURK</name>
<comment type="caution">
    <text evidence="1">The sequence shown here is derived from an EMBL/GenBank/DDBJ whole genome shotgun (WGS) entry which is preliminary data.</text>
</comment>
<accession>A0A1A7C016</accession>
<protein>
    <submittedName>
        <fullName evidence="1">Uncharacterized protein</fullName>
    </submittedName>
</protein>
<sequence length="80" mass="8864">MNDTTARSEQYRGFTISVTPQKDNDDLWDFTYHLQRAAGAEGEAKDIERSRTLGGYATPETACVAGLEVAKTEVDNLLRP</sequence>
<gene>
    <name evidence="1" type="ORF">ASR47_1005294</name>
</gene>
<dbReference type="Proteomes" id="UP000092713">
    <property type="component" value="Unassembled WGS sequence"/>
</dbReference>
<dbReference type="EMBL" id="LOCQ01000058">
    <property type="protein sequence ID" value="OBV38339.1"/>
    <property type="molecule type" value="Genomic_DNA"/>
</dbReference>
<dbReference type="STRING" id="1747903.ASR47_1005294"/>
<dbReference type="AlphaFoldDB" id="A0A1A7C016"/>
<keyword evidence="2" id="KW-1185">Reference proteome</keyword>
<evidence type="ECO:0000313" key="1">
    <source>
        <dbReference type="EMBL" id="OBV38339.1"/>
    </source>
</evidence>
<organism evidence="1 2">
    <name type="scientific">Janthinobacterium psychrotolerans</name>
    <dbReference type="NCBI Taxonomy" id="1747903"/>
    <lineage>
        <taxon>Bacteria</taxon>
        <taxon>Pseudomonadati</taxon>
        <taxon>Pseudomonadota</taxon>
        <taxon>Betaproteobacteria</taxon>
        <taxon>Burkholderiales</taxon>
        <taxon>Oxalobacteraceae</taxon>
        <taxon>Janthinobacterium</taxon>
    </lineage>
</organism>
<dbReference type="OrthoDB" id="8778209at2"/>
<dbReference type="RefSeq" id="WP_065309193.1">
    <property type="nucleotide sequence ID" value="NZ_LOCQ01000058.1"/>
</dbReference>